<sequence length="527" mass="57761">MSMRLSVSRPSLHILTRPSILSSRNCNITAPLTIMASNSTLASNGPSETSTYKPRYIDIGINLADPIFRGHYHGKPRHPDDLAGVVQRAIDVGCTKLIVTGSSFKSSRDALKIAQEFPHHVYTTAGIHPCSSSIFSTSHHMHHDESGSESEASPATATAAAPETAADSASTPIPICADPDPDAPQPEDPSLIDHVRTPQLIASLSDLIDSNRSPKGGLIAFGEFGLDYDRLHYCSRTIQLHSFRAQLSLAASLTPQLPLFLHSRAAHRDFVDCLKEAFGPNLEKLEKGGVVHSFTGTLEEMQELMDLGLFIGVNGCSFKTEENCAVVKQIRLDRIMLETDGPWCEVRGGHEGWKYLVKYYAKEREVREKAEAEAKAKADEEARKKKEEEEAEEAAKALADVSLNGNGTEPQTEVDAGNGTTPDVSGTSTPNSSGQPGQKRERRKKQPQPPPQPKKNKNVKKESEVPERFKVVKKEKWEEGAMVKGRNEPCTIERIAIIVAEIKGISVEEVCEAAWRNTVKVFGLEEE</sequence>
<feature type="compositionally biased region" description="Basic and acidic residues" evidence="5">
    <location>
        <begin position="375"/>
        <end position="388"/>
    </location>
</feature>
<keyword evidence="2" id="KW-0540">Nuclease</keyword>
<dbReference type="Gene3D" id="3.20.20.140">
    <property type="entry name" value="Metal-dependent hydrolases"/>
    <property type="match status" value="2"/>
</dbReference>
<organism evidence="6 7">
    <name type="scientific">Neurospora intermedia</name>
    <dbReference type="NCBI Taxonomy" id="5142"/>
    <lineage>
        <taxon>Eukaryota</taxon>
        <taxon>Fungi</taxon>
        <taxon>Dikarya</taxon>
        <taxon>Ascomycota</taxon>
        <taxon>Pezizomycotina</taxon>
        <taxon>Sordariomycetes</taxon>
        <taxon>Sordariomycetidae</taxon>
        <taxon>Sordariales</taxon>
        <taxon>Sordariaceae</taxon>
        <taxon>Neurospora</taxon>
    </lineage>
</organism>
<dbReference type="PANTHER" id="PTHR10060:SF15">
    <property type="entry name" value="DEOXYRIBONUCLEASE TATDN1"/>
    <property type="match status" value="1"/>
</dbReference>
<evidence type="ECO:0000256" key="5">
    <source>
        <dbReference type="SAM" id="MobiDB-lite"/>
    </source>
</evidence>
<feature type="region of interest" description="Disordered" evidence="5">
    <location>
        <begin position="375"/>
        <end position="467"/>
    </location>
</feature>
<dbReference type="CDD" id="cd01310">
    <property type="entry name" value="TatD_DNAse"/>
    <property type="match status" value="1"/>
</dbReference>
<proteinExistence type="inferred from homology"/>
<dbReference type="Pfam" id="PF01026">
    <property type="entry name" value="TatD_DNase"/>
    <property type="match status" value="1"/>
</dbReference>
<feature type="compositionally biased region" description="Low complexity" evidence="5">
    <location>
        <begin position="149"/>
        <end position="178"/>
    </location>
</feature>
<dbReference type="EMBL" id="JAVLET010000004">
    <property type="protein sequence ID" value="KAL0470139.1"/>
    <property type="molecule type" value="Genomic_DNA"/>
</dbReference>
<dbReference type="PANTHER" id="PTHR10060">
    <property type="entry name" value="TATD FAMILY DEOXYRIBONUCLEASE"/>
    <property type="match status" value="1"/>
</dbReference>
<reference evidence="6 7" key="1">
    <citation type="submission" date="2023-09" db="EMBL/GenBank/DDBJ databases">
        <title>Multi-omics analysis of a traditional fermented food reveals byproduct-associated fungal strains for waste-to-food upcycling.</title>
        <authorList>
            <consortium name="Lawrence Berkeley National Laboratory"/>
            <person name="Rekdal V.M."/>
            <person name="Villalobos-Escobedo J.M."/>
            <person name="Rodriguez-Valeron N."/>
            <person name="Garcia M.O."/>
            <person name="Vasquez D.P."/>
            <person name="Damayanti I."/>
            <person name="Sorensen P.M."/>
            <person name="Baidoo E.E."/>
            <person name="De Carvalho A.C."/>
            <person name="Riley R."/>
            <person name="Lipzen A."/>
            <person name="He G."/>
            <person name="Yan M."/>
            <person name="Haridas S."/>
            <person name="Daum C."/>
            <person name="Yoshinaga Y."/>
            <person name="Ng V."/>
            <person name="Grigoriev I.V."/>
            <person name="Munk R."/>
            <person name="Nuraida L."/>
            <person name="Wijaya C.H."/>
            <person name="Morales P.-C."/>
            <person name="Keasling J.D."/>
        </authorList>
    </citation>
    <scope>NUCLEOTIDE SEQUENCE [LARGE SCALE GENOMIC DNA]</scope>
    <source>
        <strain evidence="6 7">FGSC 2613</strain>
    </source>
</reference>
<dbReference type="InterPro" id="IPR001130">
    <property type="entry name" value="TatD-like"/>
</dbReference>
<feature type="compositionally biased region" description="Polar residues" evidence="5">
    <location>
        <begin position="418"/>
        <end position="433"/>
    </location>
</feature>
<gene>
    <name evidence="6" type="ORF">QR685DRAFT_522856</name>
</gene>
<evidence type="ECO:0000256" key="2">
    <source>
        <dbReference type="ARBA" id="ARBA00022722"/>
    </source>
</evidence>
<comment type="similarity">
    <text evidence="1">Belongs to the metallo-dependent hydrolases superfamily. TatD-type hydrolase family.</text>
</comment>
<protein>
    <submittedName>
        <fullName evidence="6">Uncharacterized protein</fullName>
    </submittedName>
</protein>
<dbReference type="Proteomes" id="UP001451303">
    <property type="component" value="Unassembled WGS sequence"/>
</dbReference>
<evidence type="ECO:0000256" key="4">
    <source>
        <dbReference type="ARBA" id="ARBA00022801"/>
    </source>
</evidence>
<name>A0ABR3DBS9_NEUIN</name>
<feature type="region of interest" description="Disordered" evidence="5">
    <location>
        <begin position="136"/>
        <end position="188"/>
    </location>
</feature>
<keyword evidence="7" id="KW-1185">Reference proteome</keyword>
<evidence type="ECO:0000313" key="6">
    <source>
        <dbReference type="EMBL" id="KAL0470139.1"/>
    </source>
</evidence>
<keyword evidence="3" id="KW-0479">Metal-binding</keyword>
<keyword evidence="4" id="KW-0378">Hydrolase</keyword>
<accession>A0ABR3DBS9</accession>
<dbReference type="SUPFAM" id="SSF51556">
    <property type="entry name" value="Metallo-dependent hydrolases"/>
    <property type="match status" value="1"/>
</dbReference>
<comment type="caution">
    <text evidence="6">The sequence shown here is derived from an EMBL/GenBank/DDBJ whole genome shotgun (WGS) entry which is preliminary data.</text>
</comment>
<evidence type="ECO:0000256" key="1">
    <source>
        <dbReference type="ARBA" id="ARBA00009275"/>
    </source>
</evidence>
<dbReference type="InterPro" id="IPR050891">
    <property type="entry name" value="TatD-type_Hydrolase"/>
</dbReference>
<dbReference type="InterPro" id="IPR032466">
    <property type="entry name" value="Metal_Hydrolase"/>
</dbReference>
<evidence type="ECO:0000256" key="3">
    <source>
        <dbReference type="ARBA" id="ARBA00022723"/>
    </source>
</evidence>
<evidence type="ECO:0000313" key="7">
    <source>
        <dbReference type="Proteomes" id="UP001451303"/>
    </source>
</evidence>